<organism evidence="1">
    <name type="scientific">bioreactor metagenome</name>
    <dbReference type="NCBI Taxonomy" id="1076179"/>
    <lineage>
        <taxon>unclassified sequences</taxon>
        <taxon>metagenomes</taxon>
        <taxon>ecological metagenomes</taxon>
    </lineage>
</organism>
<sequence length="136" mass="14779">MYVCPFISRAGNSLLFGSRSYAESVVRKFDGVNAPEAAPEQVFLRVFFDIKGIDGILHIDLVAAKQLAVIGKRAFGFIGGSHAYPAGPFPTPYRHGIVQHIPSVNGIDIGRPQTAFRFKCRTGCIGKCSANKFPVH</sequence>
<comment type="caution">
    <text evidence="1">The sequence shown here is derived from an EMBL/GenBank/DDBJ whole genome shotgun (WGS) entry which is preliminary data.</text>
</comment>
<dbReference type="EMBL" id="VSSQ01032430">
    <property type="protein sequence ID" value="MPM83687.1"/>
    <property type="molecule type" value="Genomic_DNA"/>
</dbReference>
<gene>
    <name evidence="1" type="ORF">SDC9_130756</name>
</gene>
<proteinExistence type="predicted"/>
<accession>A0A645D3G0</accession>
<protein>
    <submittedName>
        <fullName evidence="1">Uncharacterized protein</fullName>
    </submittedName>
</protein>
<name>A0A645D3G0_9ZZZZ</name>
<dbReference type="AlphaFoldDB" id="A0A645D3G0"/>
<reference evidence="1" key="1">
    <citation type="submission" date="2019-08" db="EMBL/GenBank/DDBJ databases">
        <authorList>
            <person name="Kucharzyk K."/>
            <person name="Murdoch R.W."/>
            <person name="Higgins S."/>
            <person name="Loffler F."/>
        </authorList>
    </citation>
    <scope>NUCLEOTIDE SEQUENCE</scope>
</reference>
<evidence type="ECO:0000313" key="1">
    <source>
        <dbReference type="EMBL" id="MPM83687.1"/>
    </source>
</evidence>